<sequence length="113" mass="11632">MTDKLILQFPLPVPPTVALPEAAQLSIGRKNLTTVDCSYHGAHKGVKLSQGLSGERNASVLTRSPFLSFSAVPSSACTAPARQSLAPHPVRLSGLAGPGPQPRPQPAPPAGHG</sequence>
<organism evidence="2 3">
    <name type="scientific">Aldrovandia affinis</name>
    <dbReference type="NCBI Taxonomy" id="143900"/>
    <lineage>
        <taxon>Eukaryota</taxon>
        <taxon>Metazoa</taxon>
        <taxon>Chordata</taxon>
        <taxon>Craniata</taxon>
        <taxon>Vertebrata</taxon>
        <taxon>Euteleostomi</taxon>
        <taxon>Actinopterygii</taxon>
        <taxon>Neopterygii</taxon>
        <taxon>Teleostei</taxon>
        <taxon>Notacanthiformes</taxon>
        <taxon>Halosauridae</taxon>
        <taxon>Aldrovandia</taxon>
    </lineage>
</organism>
<proteinExistence type="predicted"/>
<dbReference type="AlphaFoldDB" id="A0AAD7RME7"/>
<reference evidence="2" key="1">
    <citation type="journal article" date="2023" name="Science">
        <title>Genome structures resolve the early diversification of teleost fishes.</title>
        <authorList>
            <person name="Parey E."/>
            <person name="Louis A."/>
            <person name="Montfort J."/>
            <person name="Bouchez O."/>
            <person name="Roques C."/>
            <person name="Iampietro C."/>
            <person name="Lluch J."/>
            <person name="Castinel A."/>
            <person name="Donnadieu C."/>
            <person name="Desvignes T."/>
            <person name="Floi Bucao C."/>
            <person name="Jouanno E."/>
            <person name="Wen M."/>
            <person name="Mejri S."/>
            <person name="Dirks R."/>
            <person name="Jansen H."/>
            <person name="Henkel C."/>
            <person name="Chen W.J."/>
            <person name="Zahm M."/>
            <person name="Cabau C."/>
            <person name="Klopp C."/>
            <person name="Thompson A.W."/>
            <person name="Robinson-Rechavi M."/>
            <person name="Braasch I."/>
            <person name="Lecointre G."/>
            <person name="Bobe J."/>
            <person name="Postlethwait J.H."/>
            <person name="Berthelot C."/>
            <person name="Roest Crollius H."/>
            <person name="Guiguen Y."/>
        </authorList>
    </citation>
    <scope>NUCLEOTIDE SEQUENCE</scope>
    <source>
        <strain evidence="2">NC1722</strain>
    </source>
</reference>
<evidence type="ECO:0000313" key="2">
    <source>
        <dbReference type="EMBL" id="KAJ8386748.1"/>
    </source>
</evidence>
<comment type="caution">
    <text evidence="2">The sequence shown here is derived from an EMBL/GenBank/DDBJ whole genome shotgun (WGS) entry which is preliminary data.</text>
</comment>
<dbReference type="Proteomes" id="UP001221898">
    <property type="component" value="Unassembled WGS sequence"/>
</dbReference>
<gene>
    <name evidence="2" type="ORF">AAFF_G00166970</name>
</gene>
<keyword evidence="3" id="KW-1185">Reference proteome</keyword>
<evidence type="ECO:0000256" key="1">
    <source>
        <dbReference type="SAM" id="MobiDB-lite"/>
    </source>
</evidence>
<name>A0AAD7RME7_9TELE</name>
<accession>A0AAD7RME7</accession>
<evidence type="ECO:0000313" key="3">
    <source>
        <dbReference type="Proteomes" id="UP001221898"/>
    </source>
</evidence>
<feature type="compositionally biased region" description="Pro residues" evidence="1">
    <location>
        <begin position="99"/>
        <end position="113"/>
    </location>
</feature>
<dbReference type="EMBL" id="JAINUG010000223">
    <property type="protein sequence ID" value="KAJ8386748.1"/>
    <property type="molecule type" value="Genomic_DNA"/>
</dbReference>
<feature type="region of interest" description="Disordered" evidence="1">
    <location>
        <begin position="78"/>
        <end position="113"/>
    </location>
</feature>
<protein>
    <submittedName>
        <fullName evidence="2">Uncharacterized protein</fullName>
    </submittedName>
</protein>